<dbReference type="AlphaFoldDB" id="A0A5J5J702"/>
<dbReference type="Pfam" id="PF07804">
    <property type="entry name" value="HipA_C"/>
    <property type="match status" value="1"/>
</dbReference>
<name>A0A5J5J702_9MICO</name>
<evidence type="ECO:0000259" key="4">
    <source>
        <dbReference type="Pfam" id="PF07804"/>
    </source>
</evidence>
<evidence type="ECO:0000256" key="1">
    <source>
        <dbReference type="ARBA" id="ARBA00010164"/>
    </source>
</evidence>
<dbReference type="Proteomes" id="UP000325827">
    <property type="component" value="Unassembled WGS sequence"/>
</dbReference>
<dbReference type="PANTHER" id="PTHR37419">
    <property type="entry name" value="SERINE/THREONINE-PROTEIN KINASE TOXIN HIPA"/>
    <property type="match status" value="1"/>
</dbReference>
<gene>
    <name evidence="6" type="ORF">F6B43_06390</name>
</gene>
<proteinExistence type="inferred from homology"/>
<evidence type="ECO:0000256" key="2">
    <source>
        <dbReference type="ARBA" id="ARBA00022679"/>
    </source>
</evidence>
<dbReference type="Pfam" id="PF13657">
    <property type="entry name" value="Couple_hipA"/>
    <property type="match status" value="1"/>
</dbReference>
<dbReference type="InterPro" id="IPR017508">
    <property type="entry name" value="HipA_N1"/>
</dbReference>
<feature type="domain" description="HipA-like C-terminal" evidence="4">
    <location>
        <begin position="140"/>
        <end position="356"/>
    </location>
</feature>
<reference evidence="7" key="1">
    <citation type="submission" date="2019-09" db="EMBL/GenBank/DDBJ databases">
        <title>Mumia zhuanghuii sp. nov. isolated from the intestinal contents of plateau pika (Ochotona curzoniae) in the Qinghai-Tibet plateau of China.</title>
        <authorList>
            <person name="Tian Z."/>
        </authorList>
    </citation>
    <scope>NUCLEOTIDE SEQUENCE [LARGE SCALE GENOMIC DNA]</scope>
    <source>
        <strain evidence="7">JCM 30598</strain>
    </source>
</reference>
<feature type="domain" description="HipA N-terminal subdomain 1" evidence="5">
    <location>
        <begin position="7"/>
        <end position="101"/>
    </location>
</feature>
<dbReference type="GO" id="GO:0005829">
    <property type="term" value="C:cytosol"/>
    <property type="evidence" value="ECO:0007669"/>
    <property type="project" value="TreeGrafter"/>
</dbReference>
<protein>
    <submittedName>
        <fullName evidence="6">Type II toxin-antitoxin system HipA family toxin</fullName>
    </submittedName>
</protein>
<comment type="caution">
    <text evidence="6">The sequence shown here is derived from an EMBL/GenBank/DDBJ whole genome shotgun (WGS) entry which is preliminary data.</text>
</comment>
<evidence type="ECO:0000313" key="6">
    <source>
        <dbReference type="EMBL" id="KAA9111219.1"/>
    </source>
</evidence>
<evidence type="ECO:0000259" key="5">
    <source>
        <dbReference type="Pfam" id="PF13657"/>
    </source>
</evidence>
<organism evidence="6 7">
    <name type="scientific">Microbacterium rhizomatis</name>
    <dbReference type="NCBI Taxonomy" id="1631477"/>
    <lineage>
        <taxon>Bacteria</taxon>
        <taxon>Bacillati</taxon>
        <taxon>Actinomycetota</taxon>
        <taxon>Actinomycetes</taxon>
        <taxon>Micrococcales</taxon>
        <taxon>Microbacteriaceae</taxon>
        <taxon>Microbacterium</taxon>
    </lineage>
</organism>
<dbReference type="InterPro" id="IPR052028">
    <property type="entry name" value="HipA_Ser/Thr_kinase"/>
</dbReference>
<dbReference type="GO" id="GO:0004674">
    <property type="term" value="F:protein serine/threonine kinase activity"/>
    <property type="evidence" value="ECO:0007669"/>
    <property type="project" value="TreeGrafter"/>
</dbReference>
<evidence type="ECO:0000256" key="3">
    <source>
        <dbReference type="ARBA" id="ARBA00022777"/>
    </source>
</evidence>
<dbReference type="OrthoDB" id="3182374at2"/>
<keyword evidence="3" id="KW-0418">Kinase</keyword>
<dbReference type="Gene3D" id="1.10.1070.20">
    <property type="match status" value="1"/>
</dbReference>
<dbReference type="InterPro" id="IPR012893">
    <property type="entry name" value="HipA-like_C"/>
</dbReference>
<keyword evidence="2" id="KW-0808">Transferase</keyword>
<evidence type="ECO:0000313" key="7">
    <source>
        <dbReference type="Proteomes" id="UP000325827"/>
    </source>
</evidence>
<dbReference type="NCBIfam" id="TIGR03071">
    <property type="entry name" value="couple_hipA"/>
    <property type="match status" value="1"/>
</dbReference>
<accession>A0A5J5J702</accession>
<sequence length="392" mass="42195">MNVRVADVYKGTVHAAILRRTSAGTEFSYVDGYEGADVATTLALKSGPLTTSGASVPPYFAGLLPEGRRLTAIRRAIKASADDELSLLAAVGSDTVGDVSVFPAGRPMISAEPEVIVKGERVDRTFAEIVDAAAPFDRIGLPGVQDKVSGRMISYPARSGGGEYILKLNPPEFPHVVENEKYFLDLANTCGLDVVHARIIRDTDEQSGLLVTRFDRVATVDGTTRLAVEDACQASNAWPADKYSLGAAPAAMSLTRWCAAAPVAARDLFRQFVFASLTGNGDLHAKNIAMMRGQSEWRIAPAYDLPCSLFYGDETMALEMDGSTAPLSRKRARRFAADLGVPLRAAERVMDDLLTKLTGLPARIEDGALPFPPALNRDVARALAYRHRQLQA</sequence>
<dbReference type="RefSeq" id="WP_150447988.1">
    <property type="nucleotide sequence ID" value="NZ_VYSA01000001.1"/>
</dbReference>
<dbReference type="EMBL" id="VYSA01000001">
    <property type="protein sequence ID" value="KAA9111219.1"/>
    <property type="molecule type" value="Genomic_DNA"/>
</dbReference>
<dbReference type="PANTHER" id="PTHR37419:SF1">
    <property type="entry name" value="SERINE_THREONINE-PROTEIN KINASE TOXIN HIPA"/>
    <property type="match status" value="1"/>
</dbReference>
<keyword evidence="7" id="KW-1185">Reference proteome</keyword>
<comment type="similarity">
    <text evidence="1">Belongs to the HipA Ser/Thr kinase family.</text>
</comment>